<organism evidence="3 5">
    <name type="scientific">Bursaphelenchus xylophilus</name>
    <name type="common">Pinewood nematode worm</name>
    <name type="synonym">Aphelenchoides xylophilus</name>
    <dbReference type="NCBI Taxonomy" id="6326"/>
    <lineage>
        <taxon>Eukaryota</taxon>
        <taxon>Metazoa</taxon>
        <taxon>Ecdysozoa</taxon>
        <taxon>Nematoda</taxon>
        <taxon>Chromadorea</taxon>
        <taxon>Rhabditida</taxon>
        <taxon>Tylenchina</taxon>
        <taxon>Tylenchomorpha</taxon>
        <taxon>Aphelenchoidea</taxon>
        <taxon>Aphelenchoididae</taxon>
        <taxon>Bursaphelenchus</taxon>
    </lineage>
</organism>
<dbReference type="WBParaSite" id="BXY_1686900.1">
    <property type="protein sequence ID" value="BXY_1686900.1"/>
    <property type="gene ID" value="BXY_1686900"/>
</dbReference>
<dbReference type="Proteomes" id="UP000095284">
    <property type="component" value="Unplaced"/>
</dbReference>
<dbReference type="Proteomes" id="UP000582659">
    <property type="component" value="Unassembled WGS sequence"/>
</dbReference>
<gene>
    <name evidence="2" type="ORF">BXYJ_LOCUS4942</name>
</gene>
<dbReference type="InterPro" id="IPR009878">
    <property type="entry name" value="Phlebovirus_G2_fusion"/>
</dbReference>
<evidence type="ECO:0000313" key="3">
    <source>
        <dbReference type="Proteomes" id="UP000095284"/>
    </source>
</evidence>
<reference evidence="5" key="1">
    <citation type="submission" date="2016-11" db="UniProtKB">
        <authorList>
            <consortium name="WormBaseParasite"/>
        </authorList>
    </citation>
    <scope>IDENTIFICATION</scope>
</reference>
<evidence type="ECO:0000313" key="2">
    <source>
        <dbReference type="EMBL" id="CAD5217252.1"/>
    </source>
</evidence>
<dbReference type="Proteomes" id="UP000659654">
    <property type="component" value="Unassembled WGS sequence"/>
</dbReference>
<evidence type="ECO:0000313" key="4">
    <source>
        <dbReference type="Proteomes" id="UP000659654"/>
    </source>
</evidence>
<evidence type="ECO:0000259" key="1">
    <source>
        <dbReference type="Pfam" id="PF07245"/>
    </source>
</evidence>
<dbReference type="AlphaFoldDB" id="A0A1I7SUZ5"/>
<feature type="domain" description="Phlebovirus glycoprotein G2 fusion" evidence="1">
    <location>
        <begin position="102"/>
        <end position="131"/>
    </location>
</feature>
<dbReference type="EMBL" id="CAJFCV020000002">
    <property type="protein sequence ID" value="CAG9100658.1"/>
    <property type="molecule type" value="Genomic_DNA"/>
</dbReference>
<protein>
    <submittedName>
        <fullName evidence="2">(pine wood nematode) hypothetical protein</fullName>
    </submittedName>
</protein>
<sequence length="132" mass="15037">MVTKPSITQSMGTHYSSHFLVTHPDANEGIMHALMKSWRNHCTLFESTVDRNTMVGWGIRVSLHILVLSVYSIQCYRRIRKVNRFENSIPLEQLMALPEIVQECGCAACGCFLCSQGCNFWHLYAKPISEQS</sequence>
<dbReference type="EMBL" id="CAJFDI010000002">
    <property type="protein sequence ID" value="CAD5217252.1"/>
    <property type="molecule type" value="Genomic_DNA"/>
</dbReference>
<name>A0A1I7SUZ5_BURXY</name>
<dbReference type="Pfam" id="PF07245">
    <property type="entry name" value="Phlebovirus_G2"/>
    <property type="match status" value="1"/>
</dbReference>
<reference evidence="2" key="2">
    <citation type="submission" date="2020-09" db="EMBL/GenBank/DDBJ databases">
        <authorList>
            <person name="Kikuchi T."/>
        </authorList>
    </citation>
    <scope>NUCLEOTIDE SEQUENCE</scope>
    <source>
        <strain evidence="2">Ka4C1</strain>
    </source>
</reference>
<proteinExistence type="predicted"/>
<evidence type="ECO:0000313" key="5">
    <source>
        <dbReference type="WBParaSite" id="BXY_1686900.1"/>
    </source>
</evidence>
<accession>A0A1I7SUZ5</accession>
<keyword evidence="4" id="KW-1185">Reference proteome</keyword>